<sequence length="139" mass="14962">MVAEFGVGKPAALGVGGAAGQPQSVEAVKRGGAPGCGRCLRTISRTPLGQDLQDLAFHCPDPKARYRHIDPLFSTGSRTAIDCDPMAREGWTPQVSDLAVPSPYQRENVLRFAARRGEKNSSIHRLRCGAEQLGSRSKY</sequence>
<protein>
    <submittedName>
        <fullName evidence="1">Uncharacterized protein</fullName>
    </submittedName>
</protein>
<proteinExistence type="predicted"/>
<dbReference type="EMBL" id="BAAARJ010000003">
    <property type="protein sequence ID" value="GAA2597978.1"/>
    <property type="molecule type" value="Genomic_DNA"/>
</dbReference>
<keyword evidence="2" id="KW-1185">Reference proteome</keyword>
<comment type="caution">
    <text evidence="1">The sequence shown here is derived from an EMBL/GenBank/DDBJ whole genome shotgun (WGS) entry which is preliminary data.</text>
</comment>
<gene>
    <name evidence="1" type="ORF">GCM10009863_09190</name>
</gene>
<dbReference type="Proteomes" id="UP001501447">
    <property type="component" value="Unassembled WGS sequence"/>
</dbReference>
<evidence type="ECO:0000313" key="2">
    <source>
        <dbReference type="Proteomes" id="UP001501447"/>
    </source>
</evidence>
<evidence type="ECO:0000313" key="1">
    <source>
        <dbReference type="EMBL" id="GAA2597978.1"/>
    </source>
</evidence>
<organism evidence="1 2">
    <name type="scientific">Streptomyces axinellae</name>
    <dbReference type="NCBI Taxonomy" id="552788"/>
    <lineage>
        <taxon>Bacteria</taxon>
        <taxon>Bacillati</taxon>
        <taxon>Actinomycetota</taxon>
        <taxon>Actinomycetes</taxon>
        <taxon>Kitasatosporales</taxon>
        <taxon>Streptomycetaceae</taxon>
        <taxon>Streptomyces</taxon>
    </lineage>
</organism>
<accession>A0ABN3PR57</accession>
<reference evidence="1 2" key="1">
    <citation type="journal article" date="2019" name="Int. J. Syst. Evol. Microbiol.">
        <title>The Global Catalogue of Microorganisms (GCM) 10K type strain sequencing project: providing services to taxonomists for standard genome sequencing and annotation.</title>
        <authorList>
            <consortium name="The Broad Institute Genomics Platform"/>
            <consortium name="The Broad Institute Genome Sequencing Center for Infectious Disease"/>
            <person name="Wu L."/>
            <person name="Ma J."/>
        </authorList>
    </citation>
    <scope>NUCLEOTIDE SEQUENCE [LARGE SCALE GENOMIC DNA]</scope>
    <source>
        <strain evidence="1 2">JCM 16373</strain>
    </source>
</reference>
<name>A0ABN3PR57_9ACTN</name>